<sequence>MKTEHGRIRYGAADGSFSFHHTRDESPNPEHFKLHYEVGYEIFLFLEGNGTYIIEGNRYELSPNSLLIMNSNELHVLSISPDHPYERIVLTLKKDFLPPFLSHGVDFLRSIKYRKLGHGNLIQGELVVKNGLLDYYHKLRRLLARPGPEEEFMAKCVIVELLAAINSIKEKELLDAQLHKPAMTKVSELLEYINGNLNEALTLDALAERFFLTKYHLCHIFKEATGYSINQYISYKRIHMADALMLEGYTPTQACFMSGFNSYSNFYKSYRKLTGRSPRHTKEE</sequence>
<gene>
    <name evidence="1" type="ORF">ACI1P1_06150</name>
</gene>
<proteinExistence type="predicted"/>
<evidence type="ECO:0000313" key="1">
    <source>
        <dbReference type="EMBL" id="MFM9327884.1"/>
    </source>
</evidence>
<dbReference type="EMBL" id="JBJURJ010000003">
    <property type="protein sequence ID" value="MFM9327884.1"/>
    <property type="molecule type" value="Genomic_DNA"/>
</dbReference>
<evidence type="ECO:0000313" key="2">
    <source>
        <dbReference type="Proteomes" id="UP001631969"/>
    </source>
</evidence>
<protein>
    <submittedName>
        <fullName evidence="1">Helix-turn-helix domain-containing protein</fullName>
    </submittedName>
</protein>
<keyword evidence="2" id="KW-1185">Reference proteome</keyword>
<accession>A0ACC7NX02</accession>
<dbReference type="Proteomes" id="UP001631969">
    <property type="component" value="Unassembled WGS sequence"/>
</dbReference>
<organism evidence="1 2">
    <name type="scientific">Paenibacillus mesotrionivorans</name>
    <dbReference type="NCBI Taxonomy" id="3160968"/>
    <lineage>
        <taxon>Bacteria</taxon>
        <taxon>Bacillati</taxon>
        <taxon>Bacillota</taxon>
        <taxon>Bacilli</taxon>
        <taxon>Bacillales</taxon>
        <taxon>Paenibacillaceae</taxon>
        <taxon>Paenibacillus</taxon>
    </lineage>
</organism>
<reference evidence="1" key="1">
    <citation type="submission" date="2024-12" db="EMBL/GenBank/DDBJ databases">
        <authorList>
            <person name="Wu N."/>
        </authorList>
    </citation>
    <scope>NUCLEOTIDE SEQUENCE</scope>
    <source>
        <strain evidence="1">P15</strain>
    </source>
</reference>
<name>A0ACC7NX02_9BACL</name>
<comment type="caution">
    <text evidence="1">The sequence shown here is derived from an EMBL/GenBank/DDBJ whole genome shotgun (WGS) entry which is preliminary data.</text>
</comment>